<dbReference type="Proteomes" id="UP000189670">
    <property type="component" value="Unassembled WGS sequence"/>
</dbReference>
<name>A0A1V1NRR9_9BACT</name>
<evidence type="ECO:0000313" key="2">
    <source>
        <dbReference type="Proteomes" id="UP000189670"/>
    </source>
</evidence>
<feature type="non-terminal residue" evidence="1">
    <location>
        <position position="1"/>
    </location>
</feature>
<dbReference type="AlphaFoldDB" id="A0A1V1NRR9"/>
<accession>A0A1V1NRR9</accession>
<gene>
    <name evidence="1" type="ORF">OMM_14526</name>
</gene>
<comment type="caution">
    <text evidence="1">The sequence shown here is derived from an EMBL/GenBank/DDBJ whole genome shotgun (WGS) entry which is preliminary data.</text>
</comment>
<dbReference type="PANTHER" id="PTHR42754">
    <property type="entry name" value="ENDOGLUCANASE"/>
    <property type="match status" value="1"/>
</dbReference>
<protein>
    <submittedName>
        <fullName evidence="1">Lipoprotein</fullName>
    </submittedName>
</protein>
<sequence>TDSFGNEKFYKVYGHDDWTIGWSIAQTSDGGFALLGNSTETDPWLDFRLTKIDSLGNEEWTKFYGRSSDDTGSCVKQTSNGGYILTGSSGGWSSSPVIWVIRVDSSGSQLWDKTYGGANSDHWDSGYDVTETSDGNFVILGRIYDNSNSNYNIALIKLDSDGNELWFKRYGGLQDDSPNEFAALDDGYAICGVTSSSGSAHTDIYFIKTDVNGNISYTRTFGDSNNNSSGGIASISDTQFAIVGQTTLSADNTNIDFIHFNTSGYTSQTILYENQSGNYVNSSELLVQVQNS</sequence>
<keyword evidence="1" id="KW-0449">Lipoprotein</keyword>
<proteinExistence type="predicted"/>
<dbReference type="EMBL" id="ATBP01003002">
    <property type="protein sequence ID" value="ETR65267.1"/>
    <property type="molecule type" value="Genomic_DNA"/>
</dbReference>
<feature type="non-terminal residue" evidence="1">
    <location>
        <position position="292"/>
    </location>
</feature>
<dbReference type="PANTHER" id="PTHR42754:SF1">
    <property type="entry name" value="LIPOPROTEIN"/>
    <property type="match status" value="1"/>
</dbReference>
<evidence type="ECO:0000313" key="1">
    <source>
        <dbReference type="EMBL" id="ETR65267.1"/>
    </source>
</evidence>
<organism evidence="1 2">
    <name type="scientific">Candidatus Magnetoglobus multicellularis str. Araruama</name>
    <dbReference type="NCBI Taxonomy" id="890399"/>
    <lineage>
        <taxon>Bacteria</taxon>
        <taxon>Pseudomonadati</taxon>
        <taxon>Thermodesulfobacteriota</taxon>
        <taxon>Desulfobacteria</taxon>
        <taxon>Desulfobacterales</taxon>
        <taxon>Desulfobacteraceae</taxon>
        <taxon>Candidatus Magnetoglobus</taxon>
    </lineage>
</organism>
<reference evidence="2" key="1">
    <citation type="submission" date="2012-11" db="EMBL/GenBank/DDBJ databases">
        <authorList>
            <person name="Lucero-Rivera Y.E."/>
            <person name="Tovar-Ramirez D."/>
        </authorList>
    </citation>
    <scope>NUCLEOTIDE SEQUENCE [LARGE SCALE GENOMIC DNA]</scope>
    <source>
        <strain evidence="2">Araruama</strain>
    </source>
</reference>